<accession>A0A7X2ZD79</accession>
<feature type="transmembrane region" description="Helical" evidence="6">
    <location>
        <begin position="567"/>
        <end position="584"/>
    </location>
</feature>
<protein>
    <submittedName>
        <fullName evidence="7">Iron permease</fullName>
    </submittedName>
</protein>
<dbReference type="GO" id="GO:0015093">
    <property type="term" value="F:ferrous iron transmembrane transporter activity"/>
    <property type="evidence" value="ECO:0007669"/>
    <property type="project" value="TreeGrafter"/>
</dbReference>
<evidence type="ECO:0000256" key="6">
    <source>
        <dbReference type="SAM" id="Phobius"/>
    </source>
</evidence>
<organism evidence="7 8">
    <name type="scientific">Paenibacillus validus</name>
    <dbReference type="NCBI Taxonomy" id="44253"/>
    <lineage>
        <taxon>Bacteria</taxon>
        <taxon>Bacillati</taxon>
        <taxon>Bacillota</taxon>
        <taxon>Bacilli</taxon>
        <taxon>Bacillales</taxon>
        <taxon>Paenibacillaceae</taxon>
        <taxon>Paenibacillus</taxon>
    </lineage>
</organism>
<dbReference type="EMBL" id="WNZX01000017">
    <property type="protein sequence ID" value="MUG72694.1"/>
    <property type="molecule type" value="Genomic_DNA"/>
</dbReference>
<feature type="transmembrane region" description="Helical" evidence="6">
    <location>
        <begin position="408"/>
        <end position="426"/>
    </location>
</feature>
<dbReference type="PANTHER" id="PTHR31632">
    <property type="entry name" value="IRON TRANSPORTER FTH1"/>
    <property type="match status" value="1"/>
</dbReference>
<dbReference type="PANTHER" id="PTHR31632:SF2">
    <property type="entry name" value="PLASMA MEMBRANE IRON PERMEASE"/>
    <property type="match status" value="1"/>
</dbReference>
<dbReference type="Pfam" id="PF03239">
    <property type="entry name" value="FTR1"/>
    <property type="match status" value="1"/>
</dbReference>
<evidence type="ECO:0000256" key="4">
    <source>
        <dbReference type="ARBA" id="ARBA00022989"/>
    </source>
</evidence>
<dbReference type="AlphaFoldDB" id="A0A7X2ZD79"/>
<evidence type="ECO:0000256" key="2">
    <source>
        <dbReference type="ARBA" id="ARBA00008333"/>
    </source>
</evidence>
<comment type="similarity">
    <text evidence="2">Belongs to the oxidase-dependent Fe transporter (OFeT) (TC 9.A.10.1) family.</text>
</comment>
<feature type="transmembrane region" description="Helical" evidence="6">
    <location>
        <begin position="483"/>
        <end position="503"/>
    </location>
</feature>
<comment type="caution">
    <text evidence="7">The sequence shown here is derived from an EMBL/GenBank/DDBJ whole genome shotgun (WGS) entry which is preliminary data.</text>
</comment>
<dbReference type="InterPro" id="IPR004923">
    <property type="entry name" value="FTR1/Fip1/EfeU"/>
</dbReference>
<feature type="transmembrane region" description="Helical" evidence="6">
    <location>
        <begin position="338"/>
        <end position="359"/>
    </location>
</feature>
<feature type="transmembrane region" description="Helical" evidence="6">
    <location>
        <begin position="442"/>
        <end position="463"/>
    </location>
</feature>
<reference evidence="7 8" key="1">
    <citation type="submission" date="2019-11" db="EMBL/GenBank/DDBJ databases">
        <title>Draft genome sequences of five Paenibacillus species of dairy origin.</title>
        <authorList>
            <person name="Olajide A.M."/>
            <person name="Chen S."/>
            <person name="Lapointe G."/>
        </authorList>
    </citation>
    <scope>NUCLEOTIDE SEQUENCE [LARGE SCALE GENOMIC DNA]</scope>
    <source>
        <strain evidence="7 8">2CS3</strain>
    </source>
</reference>
<evidence type="ECO:0000256" key="1">
    <source>
        <dbReference type="ARBA" id="ARBA00004141"/>
    </source>
</evidence>
<keyword evidence="4 6" id="KW-1133">Transmembrane helix</keyword>
<dbReference type="Proteomes" id="UP000450917">
    <property type="component" value="Unassembled WGS sequence"/>
</dbReference>
<keyword evidence="5 6" id="KW-0472">Membrane</keyword>
<evidence type="ECO:0000256" key="5">
    <source>
        <dbReference type="ARBA" id="ARBA00023136"/>
    </source>
</evidence>
<dbReference type="GO" id="GO:0033573">
    <property type="term" value="C:high-affinity iron permease complex"/>
    <property type="evidence" value="ECO:0007669"/>
    <property type="project" value="InterPro"/>
</dbReference>
<name>A0A7X2ZD79_9BACL</name>
<dbReference type="RefSeq" id="WP_155615293.1">
    <property type="nucleotide sequence ID" value="NZ_WNZX01000017.1"/>
</dbReference>
<evidence type="ECO:0000313" key="7">
    <source>
        <dbReference type="EMBL" id="MUG72694.1"/>
    </source>
</evidence>
<keyword evidence="8" id="KW-1185">Reference proteome</keyword>
<sequence length="600" mass="64017">MSNNRLAGGCSKWGAVLAVLLLLTGLYGSKGAQAAEASPERLLPLVGGALVEAGERHWPRTNEELELFDIEWKALQAPGSDLAGQVASALTAAKTALAEAEIKPDAAYQAVSQLAKATGDYVAAYEKQQHPDAGKQAAASLLPMLRQISAEIGQNQWTKANADYKQFVNHWFKVEAAIRSDNTSVYGSIETKVSLTRIALQAEPPRAEAAKNGVADLIKLVDDYAQGKSVQAQASGGGQSVAGALALLQNIQRELRDGSVSTATDDLQSFIGLWPAVEGSVQTRSPETYTRIETLMTQSASLLLSEPPRTAEAESLLIEMEQALAPYTANAAYSASDAALILLREGVEALLVLTALLAFVHRTGNASKQKWIWSGAVAGLIVSGALALVLTLAFASAEAGSTREMLEGVTGLVSVVLMFTVGAWLHSKSQTESWNRFIRDKIGIALASGNLWSLFFIAALSILREGAETTIFYIGMAPSIEPLQLLLGIGAAALLLIVLGVLLVKGIVRLPVRPFFLTATLLIYYLVVKFLGESIHSLQVAGRVPAHVPGYLPTFPGLGVYPTWETLAPQLLVLLFIVIQLVRFERKRKAGTTGLESRPA</sequence>
<proteinExistence type="inferred from homology"/>
<feature type="transmembrane region" description="Helical" evidence="6">
    <location>
        <begin position="371"/>
        <end position="396"/>
    </location>
</feature>
<evidence type="ECO:0000256" key="3">
    <source>
        <dbReference type="ARBA" id="ARBA00022692"/>
    </source>
</evidence>
<comment type="subcellular location">
    <subcellularLocation>
        <location evidence="1">Membrane</location>
        <topology evidence="1">Multi-pass membrane protein</topology>
    </subcellularLocation>
</comment>
<gene>
    <name evidence="7" type="ORF">GNP93_18675</name>
</gene>
<feature type="transmembrane region" description="Helical" evidence="6">
    <location>
        <begin position="515"/>
        <end position="532"/>
    </location>
</feature>
<evidence type="ECO:0000313" key="8">
    <source>
        <dbReference type="Proteomes" id="UP000450917"/>
    </source>
</evidence>
<keyword evidence="3 6" id="KW-0812">Transmembrane</keyword>